<evidence type="ECO:0000256" key="7">
    <source>
        <dbReference type="SAM" id="MobiDB-lite"/>
    </source>
</evidence>
<dbReference type="EMBL" id="PP857182">
    <property type="protein sequence ID" value="XBU06729.1"/>
    <property type="molecule type" value="Genomic_DNA"/>
</dbReference>
<evidence type="ECO:0000256" key="3">
    <source>
        <dbReference type="ARBA" id="ARBA00022431"/>
    </source>
</evidence>
<comment type="subcellular location">
    <subcellularLocation>
        <location evidence="1 6">Virion</location>
    </subcellularLocation>
</comment>
<comment type="similarity">
    <text evidence="2 6">Belongs to the anelloviridae capsid protein family.</text>
</comment>
<evidence type="ECO:0000256" key="6">
    <source>
        <dbReference type="RuleBase" id="RU361230"/>
    </source>
</evidence>
<dbReference type="GO" id="GO:0039615">
    <property type="term" value="C:T=1 icosahedral viral capsid"/>
    <property type="evidence" value="ECO:0007669"/>
    <property type="project" value="UniProtKB-UniRule"/>
</dbReference>
<evidence type="ECO:0000256" key="1">
    <source>
        <dbReference type="ARBA" id="ARBA00004328"/>
    </source>
</evidence>
<keyword evidence="4 6" id="KW-0167">Capsid protein</keyword>
<name>A0AAU7ST72_9VIRU</name>
<dbReference type="Pfam" id="PF02956">
    <property type="entry name" value="TT_ORF1"/>
    <property type="match status" value="1"/>
</dbReference>
<sequence length="657" mass="76769">MPYYRSYPWRRRRYRWPRRWRPRRFIRRRYHRRYRVRRYSRKRKLSKLTLKEWQPEKINKTTVKGLYPLFLCTKDRISNNAIQYLDSIAPPHFPGGGGFSIIQFTLQGLYEEFIKAKNWWTKSNCFLPLIRYNGCSIKFYKTEYFDYNVLIHRCYPLKATDELYMSTQPGIMGLTKRCIHIPCKHNSKDRKIYKKVWVKPPTQMQTGWHFQKDIANFPLLIITSCATSYDRYFTSSNSQSTTIGFTSLNTKIFQFHDWQDPPTTGYRPNRDMYFWGTDNGMADPMQEPLENLIYLGGTGKIQKGTAIKDRVNHSYESTPGLWGNIFHPDYTTGTSALFTTNKPVHEVVNKAATNSVTVKSSGIMTAFKQPILIDCRYNPFNDKSKNNKVYLVSNHSDHTEWQPPPDKPGVLRENLPLWLETWGYLDWMRKAQIVSQPDINYICVIQSDFISSTPKLSAYVPIDENFFHEPPSSPYQDRLNASDTLHFYPKVTFQIQSINNIASTGPGTIKLQTNQACEAKFEYKFKFKVGGCPAPMEKLCDPSNQEKYPIPNFKQQSTSLQSPGTAIQTYIYNFDERRGLLTEKAAKRIKKDYETEKFASQIAGTAMDLPAPYQGPPETDTSSSEEEEETTFKLLRLRHRQHQLRKRILNLISQNTE</sequence>
<keyword evidence="3 6" id="KW-1140">T=1 icosahedral capsid protein</keyword>
<dbReference type="InterPro" id="IPR004219">
    <property type="entry name" value="TTvirus_Unk"/>
</dbReference>
<organism evidence="8">
    <name type="scientific">Betatorquevirus homini6</name>
    <dbReference type="NCBI Taxonomy" id="3048404"/>
    <lineage>
        <taxon>Viruses</taxon>
        <taxon>Monodnaviria</taxon>
        <taxon>Shotokuvirae</taxon>
        <taxon>Commensaviricota</taxon>
        <taxon>Cardeaviricetes</taxon>
        <taxon>Sanitavirales</taxon>
        <taxon>Anelloviridae</taxon>
        <taxon>Betatorquevirus</taxon>
    </lineage>
</organism>
<keyword evidence="5 6" id="KW-0946">Virion</keyword>
<comment type="function">
    <text evidence="6">Self-assembles to form an icosahedral capsid.</text>
</comment>
<feature type="region of interest" description="Disordered" evidence="7">
    <location>
        <begin position="606"/>
        <end position="630"/>
    </location>
</feature>
<proteinExistence type="inferred from homology"/>
<accession>A0AAU7ST72</accession>
<evidence type="ECO:0000256" key="2">
    <source>
        <dbReference type="ARBA" id="ARBA00006131"/>
    </source>
</evidence>
<evidence type="ECO:0000256" key="4">
    <source>
        <dbReference type="ARBA" id="ARBA00022561"/>
    </source>
</evidence>
<protein>
    <recommendedName>
        <fullName evidence="6">Capsid protein</fullName>
    </recommendedName>
</protein>
<reference evidence="8" key="1">
    <citation type="submission" date="2024-05" db="EMBL/GenBank/DDBJ databases">
        <authorList>
            <person name="Laubscher F."/>
            <person name="Chudzinski V."/>
            <person name="Cordey S."/>
            <person name="Hosszu-Fellous K."/>
            <person name="Kaiser L."/>
        </authorList>
    </citation>
    <scope>NUCLEOTIDE SEQUENCE</scope>
    <source>
        <strain evidence="8">1221D3-16</strain>
    </source>
</reference>
<evidence type="ECO:0000313" key="8">
    <source>
        <dbReference type="EMBL" id="XBU06729.1"/>
    </source>
</evidence>
<evidence type="ECO:0000256" key="5">
    <source>
        <dbReference type="ARBA" id="ARBA00022844"/>
    </source>
</evidence>